<dbReference type="Pfam" id="PF13477">
    <property type="entry name" value="Glyco_trans_4_2"/>
    <property type="match status" value="1"/>
</dbReference>
<feature type="domain" description="Glycosyltransferase subfamily 4-like N-terminal" evidence="2">
    <location>
        <begin position="5"/>
        <end position="148"/>
    </location>
</feature>
<proteinExistence type="predicted"/>
<sequence>MKKRILVLINDSVGLYNFRKELLQEFLKMNAEVYISVPNGERIDELIKFGCRFVNTAIDRRGINPKTDAKLMFFYKKLIKKLHPDLVITYTIKPNIYGGLMCRMLRVPYAVNITGLGTAFQSESAVKKLVTFLYKIALKKAKVVFFENIGNKQTFLDLHILKEKQICVLNGAGVNLAEYPFCEYPSENETRFLFIGRVMKEKGVDELFEAAERIKKQHSDVFFDVVGPLEDDYKSKLEELVQKSVIVYHGYQKDVKPFIEKCHCFVLPSYHEGMANTLLEAGAMGRPLITSNIHGCLEAVEEGRNGYLAEAKNAESLLEQMEKFLALAYEERKGMGQASREVIQEKFDKKKVVGKTIREIER</sequence>
<keyword evidence="3" id="KW-0328">Glycosyltransferase</keyword>
<dbReference type="Pfam" id="PF00534">
    <property type="entry name" value="Glycos_transf_1"/>
    <property type="match status" value="1"/>
</dbReference>
<reference evidence="3" key="1">
    <citation type="submission" date="2019-11" db="EMBL/GenBank/DDBJ databases">
        <authorList>
            <person name="Feng L."/>
        </authorList>
    </citation>
    <scope>NUCLEOTIDE SEQUENCE</scope>
    <source>
        <strain evidence="3">CnexileLFYP112</strain>
    </source>
</reference>
<dbReference type="InterPro" id="IPR001296">
    <property type="entry name" value="Glyco_trans_1"/>
</dbReference>
<evidence type="ECO:0000259" key="1">
    <source>
        <dbReference type="Pfam" id="PF00534"/>
    </source>
</evidence>
<dbReference type="EC" id="2.4.1.290" evidence="3"/>
<dbReference type="CDD" id="cd03808">
    <property type="entry name" value="GT4_CapM-like"/>
    <property type="match status" value="1"/>
</dbReference>
<organism evidence="3">
    <name type="scientific">[Clostridium] nexile</name>
    <dbReference type="NCBI Taxonomy" id="29361"/>
    <lineage>
        <taxon>Bacteria</taxon>
        <taxon>Bacillati</taxon>
        <taxon>Bacillota</taxon>
        <taxon>Clostridia</taxon>
        <taxon>Lachnospirales</taxon>
        <taxon>Lachnospiraceae</taxon>
        <taxon>Tyzzerella</taxon>
    </lineage>
</organism>
<dbReference type="EMBL" id="CACRTG010000001">
    <property type="protein sequence ID" value="VYS76772.1"/>
    <property type="molecule type" value="Genomic_DNA"/>
</dbReference>
<dbReference type="PANTHER" id="PTHR12526">
    <property type="entry name" value="GLYCOSYLTRANSFERASE"/>
    <property type="match status" value="1"/>
</dbReference>
<feature type="domain" description="Glycosyl transferase family 1" evidence="1">
    <location>
        <begin position="187"/>
        <end position="341"/>
    </location>
</feature>
<evidence type="ECO:0000313" key="3">
    <source>
        <dbReference type="EMBL" id="VYS76772.1"/>
    </source>
</evidence>
<evidence type="ECO:0000259" key="2">
    <source>
        <dbReference type="Pfam" id="PF13477"/>
    </source>
</evidence>
<protein>
    <submittedName>
        <fullName evidence="3">N,N'-diacetylbacillosaminyl-diphospho-undecaprenol alpha-1,3-N-acetylgalactosaminyltransferase</fullName>
        <ecNumber evidence="3">2.4.1.290</ecNumber>
    </submittedName>
</protein>
<gene>
    <name evidence="3" type="primary">pglA</name>
    <name evidence="3" type="ORF">CNLFYP112_00018</name>
</gene>
<accession>A0A6N2R7A3</accession>
<keyword evidence="3" id="KW-0808">Transferase</keyword>
<dbReference type="GO" id="GO:0102335">
    <property type="term" value="F:N,N'-diacetylbacillosaminyl-diphospho-undecaprenol alpha-1,3-N-acetylgalactosaminyltransferase activity"/>
    <property type="evidence" value="ECO:0007669"/>
    <property type="project" value="UniProtKB-EC"/>
</dbReference>
<dbReference type="SUPFAM" id="SSF53756">
    <property type="entry name" value="UDP-Glycosyltransferase/glycogen phosphorylase"/>
    <property type="match status" value="1"/>
</dbReference>
<dbReference type="Gene3D" id="3.40.50.2000">
    <property type="entry name" value="Glycogen Phosphorylase B"/>
    <property type="match status" value="2"/>
</dbReference>
<dbReference type="InterPro" id="IPR028098">
    <property type="entry name" value="Glyco_trans_4-like_N"/>
</dbReference>
<name>A0A6N2R7A3_9FIRM</name>
<dbReference type="AlphaFoldDB" id="A0A6N2R7A3"/>